<evidence type="ECO:0008006" key="4">
    <source>
        <dbReference type="Google" id="ProtNLM"/>
    </source>
</evidence>
<reference evidence="2" key="2">
    <citation type="submission" date="2023-01" db="EMBL/GenBank/DDBJ databases">
        <title>Draft genome sequence of Methylophaga thalassica strain NBRC 102424.</title>
        <authorList>
            <person name="Sun Q."/>
            <person name="Mori K."/>
        </authorList>
    </citation>
    <scope>NUCLEOTIDE SEQUENCE</scope>
    <source>
        <strain evidence="2">NBRC 102424</strain>
    </source>
</reference>
<evidence type="ECO:0000256" key="1">
    <source>
        <dbReference type="SAM" id="Phobius"/>
    </source>
</evidence>
<evidence type="ECO:0000313" key="2">
    <source>
        <dbReference type="EMBL" id="GLP99553.1"/>
    </source>
</evidence>
<reference evidence="2" key="1">
    <citation type="journal article" date="2014" name="Int. J. Syst. Evol. Microbiol.">
        <title>Complete genome of a new Firmicutes species belonging to the dominant human colonic microbiota ('Ruminococcus bicirculans') reveals two chromosomes and a selective capacity to utilize plant glucans.</title>
        <authorList>
            <consortium name="NISC Comparative Sequencing Program"/>
            <person name="Wegmann U."/>
            <person name="Louis P."/>
            <person name="Goesmann A."/>
            <person name="Henrissat B."/>
            <person name="Duncan S.H."/>
            <person name="Flint H.J."/>
        </authorList>
    </citation>
    <scope>NUCLEOTIDE SEQUENCE</scope>
    <source>
        <strain evidence="2">NBRC 102424</strain>
    </source>
</reference>
<name>A0ABQ5TUB3_9GAMM</name>
<dbReference type="EMBL" id="BSND01000004">
    <property type="protein sequence ID" value="GLP99553.1"/>
    <property type="molecule type" value="Genomic_DNA"/>
</dbReference>
<dbReference type="Pfam" id="PF09838">
    <property type="entry name" value="DUF2065"/>
    <property type="match status" value="1"/>
</dbReference>
<dbReference type="InterPro" id="IPR019201">
    <property type="entry name" value="DUF2065"/>
</dbReference>
<keyword evidence="1" id="KW-0812">Transmembrane</keyword>
<dbReference type="PANTHER" id="PTHR38602">
    <property type="entry name" value="INNER MEMBRANE PROTEIN-RELATED"/>
    <property type="match status" value="1"/>
</dbReference>
<proteinExistence type="predicted"/>
<dbReference type="RefSeq" id="WP_007144705.1">
    <property type="nucleotide sequence ID" value="NZ_BSND01000004.1"/>
</dbReference>
<gene>
    <name evidence="2" type="ORF">GCM10007891_14070</name>
</gene>
<keyword evidence="1" id="KW-1133">Transmembrane helix</keyword>
<sequence>MNEELIHSLLIATALVFIIEGIMPFLNPTMFKRTLLQTVSMSDRQVRLIGLLSMFAGLIFLYWIN</sequence>
<accession>A0ABQ5TUB3</accession>
<protein>
    <recommendedName>
        <fullName evidence="4">DUF2065 domain-containing protein</fullName>
    </recommendedName>
</protein>
<dbReference type="PANTHER" id="PTHR38602:SF1">
    <property type="entry name" value="INNER MEMBRANE PROTEIN"/>
    <property type="match status" value="1"/>
</dbReference>
<organism evidence="2 3">
    <name type="scientific">Methylophaga thalassica</name>
    <dbReference type="NCBI Taxonomy" id="40223"/>
    <lineage>
        <taxon>Bacteria</taxon>
        <taxon>Pseudomonadati</taxon>
        <taxon>Pseudomonadota</taxon>
        <taxon>Gammaproteobacteria</taxon>
        <taxon>Thiotrichales</taxon>
        <taxon>Piscirickettsiaceae</taxon>
        <taxon>Methylophaga</taxon>
    </lineage>
</organism>
<feature type="transmembrane region" description="Helical" evidence="1">
    <location>
        <begin position="6"/>
        <end position="26"/>
    </location>
</feature>
<dbReference type="Proteomes" id="UP001161423">
    <property type="component" value="Unassembled WGS sequence"/>
</dbReference>
<keyword evidence="3" id="KW-1185">Reference proteome</keyword>
<evidence type="ECO:0000313" key="3">
    <source>
        <dbReference type="Proteomes" id="UP001161423"/>
    </source>
</evidence>
<keyword evidence="1" id="KW-0472">Membrane</keyword>
<comment type="caution">
    <text evidence="2">The sequence shown here is derived from an EMBL/GenBank/DDBJ whole genome shotgun (WGS) entry which is preliminary data.</text>
</comment>
<feature type="transmembrane region" description="Helical" evidence="1">
    <location>
        <begin position="46"/>
        <end position="64"/>
    </location>
</feature>